<keyword evidence="5" id="KW-0597">Phosphoprotein</keyword>
<dbReference type="InterPro" id="IPR008352">
    <property type="entry name" value="MAPK_HOG-like"/>
</dbReference>
<reference evidence="19" key="1">
    <citation type="submission" date="2012-01" db="EMBL/GenBank/DDBJ databases">
        <title>The Genome Sequence of Oreochromis niloticus (Nile Tilapia).</title>
        <authorList>
            <consortium name="Broad Institute Genome Assembly Team"/>
            <consortium name="Broad Institute Sequencing Platform"/>
            <person name="Di Palma F."/>
            <person name="Johnson J."/>
            <person name="Lander E.S."/>
            <person name="Lindblad-Toh K."/>
        </authorList>
    </citation>
    <scope>NUCLEOTIDE SEQUENCE [LARGE SCALE GENOMIC DNA]</scope>
</reference>
<evidence type="ECO:0000256" key="9">
    <source>
        <dbReference type="ARBA" id="ARBA00022840"/>
    </source>
</evidence>
<evidence type="ECO:0000256" key="10">
    <source>
        <dbReference type="ARBA" id="ARBA00023015"/>
    </source>
</evidence>
<evidence type="ECO:0000256" key="12">
    <source>
        <dbReference type="ARBA" id="ARBA00023163"/>
    </source>
</evidence>
<keyword evidence="6" id="KW-0808">Transferase</keyword>
<reference evidence="18" key="3">
    <citation type="submission" date="2025-09" db="UniProtKB">
        <authorList>
            <consortium name="Ensembl"/>
        </authorList>
    </citation>
    <scope>IDENTIFICATION</scope>
</reference>
<comment type="catalytic activity">
    <reaction evidence="14">
        <text>L-seryl-[protein] + ATP = O-phospho-L-seryl-[protein] + ADP + H(+)</text>
        <dbReference type="Rhea" id="RHEA:17989"/>
        <dbReference type="Rhea" id="RHEA-COMP:9863"/>
        <dbReference type="Rhea" id="RHEA-COMP:11604"/>
        <dbReference type="ChEBI" id="CHEBI:15378"/>
        <dbReference type="ChEBI" id="CHEBI:29999"/>
        <dbReference type="ChEBI" id="CHEBI:30616"/>
        <dbReference type="ChEBI" id="CHEBI:83421"/>
        <dbReference type="ChEBI" id="CHEBI:456216"/>
        <dbReference type="EC" id="2.7.11.24"/>
    </reaction>
</comment>
<dbReference type="InterPro" id="IPR000719">
    <property type="entry name" value="Prot_kinase_dom"/>
</dbReference>
<keyword evidence="9 15" id="KW-0067">ATP-binding</keyword>
<keyword evidence="16" id="KW-0472">Membrane</keyword>
<keyword evidence="16" id="KW-1133">Transmembrane helix</keyword>
<accession>A0A669EZV7</accession>
<dbReference type="Pfam" id="PF00069">
    <property type="entry name" value="Pkinase"/>
    <property type="match status" value="1"/>
</dbReference>
<proteinExistence type="inferred from homology"/>
<feature type="transmembrane region" description="Helical" evidence="16">
    <location>
        <begin position="84"/>
        <end position="106"/>
    </location>
</feature>
<dbReference type="Gene3D" id="3.30.200.20">
    <property type="entry name" value="Phosphorylase Kinase, domain 1"/>
    <property type="match status" value="1"/>
</dbReference>
<evidence type="ECO:0000256" key="6">
    <source>
        <dbReference type="ARBA" id="ARBA00022679"/>
    </source>
</evidence>
<dbReference type="PROSITE" id="PS50011">
    <property type="entry name" value="PROTEIN_KINASE_DOM"/>
    <property type="match status" value="1"/>
</dbReference>
<dbReference type="InterPro" id="IPR011009">
    <property type="entry name" value="Kinase-like_dom_sf"/>
</dbReference>
<dbReference type="PANTHER" id="PTHR24055">
    <property type="entry name" value="MITOGEN-ACTIVATED PROTEIN KINASE"/>
    <property type="match status" value="1"/>
</dbReference>
<evidence type="ECO:0000256" key="13">
    <source>
        <dbReference type="ARBA" id="ARBA00047592"/>
    </source>
</evidence>
<dbReference type="InterPro" id="IPR050117">
    <property type="entry name" value="MAPK"/>
</dbReference>
<evidence type="ECO:0000256" key="3">
    <source>
        <dbReference type="ARBA" id="ARBA00012411"/>
    </source>
</evidence>
<dbReference type="GO" id="GO:0005524">
    <property type="term" value="F:ATP binding"/>
    <property type="evidence" value="ECO:0007669"/>
    <property type="project" value="UniProtKB-UniRule"/>
</dbReference>
<dbReference type="PRINTS" id="PR01773">
    <property type="entry name" value="P38MAPKINASE"/>
</dbReference>
<feature type="domain" description="Protein kinase" evidence="17">
    <location>
        <begin position="25"/>
        <end position="305"/>
    </location>
</feature>
<evidence type="ECO:0000313" key="19">
    <source>
        <dbReference type="Proteomes" id="UP000005207"/>
    </source>
</evidence>
<dbReference type="SUPFAM" id="SSF56112">
    <property type="entry name" value="Protein kinase-like (PK-like)"/>
    <property type="match status" value="1"/>
</dbReference>
<keyword evidence="19" id="KW-1185">Reference proteome</keyword>
<dbReference type="FunFam" id="3.30.200.20:FF:000769">
    <property type="entry name" value="Mitogen-activated protein kinase 14"/>
    <property type="match status" value="1"/>
</dbReference>
<dbReference type="InterPro" id="IPR003527">
    <property type="entry name" value="MAP_kinase_CS"/>
</dbReference>
<evidence type="ECO:0000256" key="7">
    <source>
        <dbReference type="ARBA" id="ARBA00022741"/>
    </source>
</evidence>
<dbReference type="GeneTree" id="ENSGT00940000156189"/>
<dbReference type="Proteomes" id="UP000005207">
    <property type="component" value="Linkage group LG7"/>
</dbReference>
<gene>
    <name evidence="18" type="primary">MAPK12</name>
    <name evidence="18" type="synonym">mapk12a</name>
</gene>
<keyword evidence="7 15" id="KW-0547">Nucleotide-binding</keyword>
<protein>
    <recommendedName>
        <fullName evidence="3">mitogen-activated protein kinase</fullName>
        <ecNumber evidence="3">2.7.11.24</ecNumber>
    </recommendedName>
</protein>
<dbReference type="AlphaFoldDB" id="A0A669EZV7"/>
<evidence type="ECO:0000256" key="1">
    <source>
        <dbReference type="ARBA" id="ARBA00001946"/>
    </source>
</evidence>
<dbReference type="GO" id="GO:0004707">
    <property type="term" value="F:MAP kinase activity"/>
    <property type="evidence" value="ECO:0007669"/>
    <property type="project" value="UniProtKB-EC"/>
</dbReference>
<dbReference type="Ensembl" id="ENSONIT00000066799.1">
    <property type="protein sequence ID" value="ENSONIP00000078680.1"/>
    <property type="gene ID" value="ENSONIG00000033062.1"/>
</dbReference>
<dbReference type="SMART" id="SM00220">
    <property type="entry name" value="S_TKc"/>
    <property type="match status" value="1"/>
</dbReference>
<comment type="similarity">
    <text evidence="2">Belongs to the protein kinase superfamily. CMGC Ser/Thr protein kinase family. MAP kinase subfamily.</text>
</comment>
<comment type="cofactor">
    <cofactor evidence="1">
        <name>Mg(2+)</name>
        <dbReference type="ChEBI" id="CHEBI:18420"/>
    </cofactor>
</comment>
<evidence type="ECO:0000256" key="11">
    <source>
        <dbReference type="ARBA" id="ARBA00023016"/>
    </source>
</evidence>
<evidence type="ECO:0000256" key="15">
    <source>
        <dbReference type="PROSITE-ProRule" id="PRU10141"/>
    </source>
</evidence>
<keyword evidence="12" id="KW-0804">Transcription</keyword>
<evidence type="ECO:0000256" key="2">
    <source>
        <dbReference type="ARBA" id="ARBA00008832"/>
    </source>
</evidence>
<keyword evidence="8" id="KW-0418">Kinase</keyword>
<feature type="binding site" evidence="15">
    <location>
        <position position="55"/>
    </location>
    <ligand>
        <name>ATP</name>
        <dbReference type="ChEBI" id="CHEBI:30616"/>
    </ligand>
</feature>
<dbReference type="InterPro" id="IPR017441">
    <property type="entry name" value="Protein_kinase_ATP_BS"/>
</dbReference>
<evidence type="ECO:0000313" key="18">
    <source>
        <dbReference type="Ensembl" id="ENSONIP00000078680.1"/>
    </source>
</evidence>
<dbReference type="EC" id="2.7.11.24" evidence="3"/>
<organism evidence="18 19">
    <name type="scientific">Oreochromis niloticus</name>
    <name type="common">Nile tilapia</name>
    <name type="synonym">Tilapia nilotica</name>
    <dbReference type="NCBI Taxonomy" id="8128"/>
    <lineage>
        <taxon>Eukaryota</taxon>
        <taxon>Metazoa</taxon>
        <taxon>Chordata</taxon>
        <taxon>Craniata</taxon>
        <taxon>Vertebrata</taxon>
        <taxon>Euteleostomi</taxon>
        <taxon>Actinopterygii</taxon>
        <taxon>Neopterygii</taxon>
        <taxon>Teleostei</taxon>
        <taxon>Neoteleostei</taxon>
        <taxon>Acanthomorphata</taxon>
        <taxon>Ovalentaria</taxon>
        <taxon>Cichlomorphae</taxon>
        <taxon>Cichliformes</taxon>
        <taxon>Cichlidae</taxon>
        <taxon>African cichlids</taxon>
        <taxon>Pseudocrenilabrinae</taxon>
        <taxon>Oreochromini</taxon>
        <taxon>Oreochromis</taxon>
    </lineage>
</organism>
<evidence type="ECO:0000256" key="8">
    <source>
        <dbReference type="ARBA" id="ARBA00022777"/>
    </source>
</evidence>
<keyword evidence="16" id="KW-0812">Transmembrane</keyword>
<dbReference type="PROSITE" id="PS00107">
    <property type="entry name" value="PROTEIN_KINASE_ATP"/>
    <property type="match status" value="1"/>
</dbReference>
<evidence type="ECO:0000256" key="16">
    <source>
        <dbReference type="SAM" id="Phobius"/>
    </source>
</evidence>
<evidence type="ECO:0000256" key="4">
    <source>
        <dbReference type="ARBA" id="ARBA00022527"/>
    </source>
</evidence>
<dbReference type="PROSITE" id="PS01351">
    <property type="entry name" value="MAPK"/>
    <property type="match status" value="1"/>
</dbReference>
<keyword evidence="4" id="KW-0723">Serine/threonine-protein kinase</keyword>
<comment type="catalytic activity">
    <reaction evidence="13">
        <text>L-threonyl-[protein] + ATP = O-phospho-L-threonyl-[protein] + ADP + H(+)</text>
        <dbReference type="Rhea" id="RHEA:46608"/>
        <dbReference type="Rhea" id="RHEA-COMP:11060"/>
        <dbReference type="Rhea" id="RHEA-COMP:11605"/>
        <dbReference type="ChEBI" id="CHEBI:15378"/>
        <dbReference type="ChEBI" id="CHEBI:30013"/>
        <dbReference type="ChEBI" id="CHEBI:30616"/>
        <dbReference type="ChEBI" id="CHEBI:61977"/>
        <dbReference type="ChEBI" id="CHEBI:456216"/>
        <dbReference type="EC" id="2.7.11.24"/>
    </reaction>
</comment>
<name>A0A669EZV7_ORENI</name>
<reference evidence="18" key="2">
    <citation type="submission" date="2025-08" db="UniProtKB">
        <authorList>
            <consortium name="Ensembl"/>
        </authorList>
    </citation>
    <scope>IDENTIFICATION</scope>
</reference>
<dbReference type="FunFam" id="1.10.510.10:FF:000170">
    <property type="entry name" value="Mitogen-activated protein kinase"/>
    <property type="match status" value="1"/>
</dbReference>
<evidence type="ECO:0000256" key="14">
    <source>
        <dbReference type="ARBA" id="ARBA00048312"/>
    </source>
</evidence>
<keyword evidence="10" id="KW-0805">Transcription regulation</keyword>
<dbReference type="Gene3D" id="1.10.510.10">
    <property type="entry name" value="Transferase(Phosphotransferase) domain 1"/>
    <property type="match status" value="1"/>
</dbReference>
<sequence length="351" mass="40300">MNTRIRPGYHRLEINKTSWEVPERYRDLKQVGTGAYGTVCSAVDSRTGAKVAIKKLYRPFQSDIFAKRAYRELRLLKHMKHENVIGLLDVFTILKLCSVYLVMPFMGTDLGKLMKMQKLSEEKIQYLVYQMLKGLKYIHSAGIIHRDLKPGNLAINQDCELKILDFGLARQADSEMTGYVVTRWYRAPEVILNWMHYTQTVDIWSVGCIMAEMLQGKPLFKGSDHLDQLTEIMKLIGTPSQEFISKLDSEDAKCYLKSLGKVEKKDFQKVFSTSNPQAVSVLERMLLLDPEKRVTAAEALTLPYFTEFRDPDEETEAQPYDHSLDNAELTLDQWKRKNEGALGEPSKETSL</sequence>
<evidence type="ECO:0000259" key="17">
    <source>
        <dbReference type="PROSITE" id="PS50011"/>
    </source>
</evidence>
<evidence type="ECO:0000256" key="5">
    <source>
        <dbReference type="ARBA" id="ARBA00022553"/>
    </source>
</evidence>
<keyword evidence="11" id="KW-0346">Stress response</keyword>